<dbReference type="InterPro" id="IPR000120">
    <property type="entry name" value="Amidase"/>
</dbReference>
<dbReference type="InterPro" id="IPR020556">
    <property type="entry name" value="Amidase_CS"/>
</dbReference>
<dbReference type="SUPFAM" id="SSF75304">
    <property type="entry name" value="Amidase signature (AS) enzymes"/>
    <property type="match status" value="1"/>
</dbReference>
<dbReference type="PROSITE" id="PS00571">
    <property type="entry name" value="AMIDASES"/>
    <property type="match status" value="1"/>
</dbReference>
<dbReference type="Gene3D" id="3.90.1300.10">
    <property type="entry name" value="Amidase signature (AS) domain"/>
    <property type="match status" value="1"/>
</dbReference>
<dbReference type="Pfam" id="PF01425">
    <property type="entry name" value="Amidase"/>
    <property type="match status" value="1"/>
</dbReference>
<feature type="region of interest" description="Disordered" evidence="2">
    <location>
        <begin position="87"/>
        <end position="106"/>
    </location>
</feature>
<organism evidence="4 5">
    <name type="scientific">Glonium stellatum</name>
    <dbReference type="NCBI Taxonomy" id="574774"/>
    <lineage>
        <taxon>Eukaryota</taxon>
        <taxon>Fungi</taxon>
        <taxon>Dikarya</taxon>
        <taxon>Ascomycota</taxon>
        <taxon>Pezizomycotina</taxon>
        <taxon>Dothideomycetes</taxon>
        <taxon>Pleosporomycetidae</taxon>
        <taxon>Gloniales</taxon>
        <taxon>Gloniaceae</taxon>
        <taxon>Glonium</taxon>
    </lineage>
</organism>
<evidence type="ECO:0000256" key="1">
    <source>
        <dbReference type="ARBA" id="ARBA00009199"/>
    </source>
</evidence>
<reference evidence="4 5" key="1">
    <citation type="journal article" date="2016" name="Nat. Commun.">
        <title>Ectomycorrhizal ecology is imprinted in the genome of the dominant symbiotic fungus Cenococcum geophilum.</title>
        <authorList>
            <consortium name="DOE Joint Genome Institute"/>
            <person name="Peter M."/>
            <person name="Kohler A."/>
            <person name="Ohm R.A."/>
            <person name="Kuo A."/>
            <person name="Krutzmann J."/>
            <person name="Morin E."/>
            <person name="Arend M."/>
            <person name="Barry K.W."/>
            <person name="Binder M."/>
            <person name="Choi C."/>
            <person name="Clum A."/>
            <person name="Copeland A."/>
            <person name="Grisel N."/>
            <person name="Haridas S."/>
            <person name="Kipfer T."/>
            <person name="LaButti K."/>
            <person name="Lindquist E."/>
            <person name="Lipzen A."/>
            <person name="Maire R."/>
            <person name="Meier B."/>
            <person name="Mihaltcheva S."/>
            <person name="Molinier V."/>
            <person name="Murat C."/>
            <person name="Poggeler S."/>
            <person name="Quandt C.A."/>
            <person name="Sperisen C."/>
            <person name="Tritt A."/>
            <person name="Tisserant E."/>
            <person name="Crous P.W."/>
            <person name="Henrissat B."/>
            <person name="Nehls U."/>
            <person name="Egli S."/>
            <person name="Spatafora J.W."/>
            <person name="Grigoriev I.V."/>
            <person name="Martin F.M."/>
        </authorList>
    </citation>
    <scope>NUCLEOTIDE SEQUENCE [LARGE SCALE GENOMIC DNA]</scope>
    <source>
        <strain evidence="4 5">CBS 207.34</strain>
    </source>
</reference>
<dbReference type="AlphaFoldDB" id="A0A8E2F517"/>
<comment type="similarity">
    <text evidence="1">Belongs to the amidase family.</text>
</comment>
<evidence type="ECO:0000256" key="2">
    <source>
        <dbReference type="SAM" id="MobiDB-lite"/>
    </source>
</evidence>
<proteinExistence type="inferred from homology"/>
<sequence>MTETQDNSLAAVPGFINYPLPKSFETPYKSPPPPANPVVRGLPLHYGASLISSFSFVQTYLWNNAGFNALRGLAQLDHVENRYDPTVTPVGNPDTEASTSQTNVNGIRAPPLDAIGRFYSTSDFHDAFKSGKLTPSAVVEALLPLIRRDVKSPTKHSIAFLDTKVDIVRRAAEAATQRYKDGTPLGILDGVPMAIKDEMDLKGYKRCDGSKLDLTNKLDVTSWCVTKLEEEGAIILGKLNMHEFGMDTTNNNPVHGTPLNPYNEHYYTGGSSGGAGYAVGTGIVPFAIGTDGGGSIRIPASYCGIFGLKPSHGRVSASPSSSVANTTVVYGPLASNMADLEISYRVLATPDPHNPSSAPFAPPRPHAGERKKVLGVYKAWFDRADPPVRAICQKALDHFTNKLGYEIVDITLPMIHEGQMAHAMTILAEVAAAYPDVSGLTAPNKVLITVGAKTPSMDFLLAQKLRNLIMQHLAYLFQKHPGLIIVTPATPNAGWHIKGGKSDLKYGVSDGNMSVRSMEYVWLANFTGVPCISFPIGYVDPIEGKDKIPIGLMGNGEWGSEDALIEFGYDGESWLNSGLEGGRRKPKNWIDVFDLGTNWNGTET</sequence>
<evidence type="ECO:0000313" key="5">
    <source>
        <dbReference type="Proteomes" id="UP000250140"/>
    </source>
</evidence>
<protein>
    <submittedName>
        <fullName evidence="4">Amidase signature enzyme</fullName>
    </submittedName>
</protein>
<dbReference type="InterPro" id="IPR036928">
    <property type="entry name" value="AS_sf"/>
</dbReference>
<dbReference type="PANTHER" id="PTHR11895:SF67">
    <property type="entry name" value="AMIDASE DOMAIN-CONTAINING PROTEIN"/>
    <property type="match status" value="1"/>
</dbReference>
<accession>A0A8E2F517</accession>
<dbReference type="Proteomes" id="UP000250140">
    <property type="component" value="Unassembled WGS sequence"/>
</dbReference>
<feature type="compositionally biased region" description="Polar residues" evidence="2">
    <location>
        <begin position="95"/>
        <end position="105"/>
    </location>
</feature>
<dbReference type="PANTHER" id="PTHR11895">
    <property type="entry name" value="TRANSAMIDASE"/>
    <property type="match status" value="1"/>
</dbReference>
<dbReference type="OrthoDB" id="421993at2759"/>
<feature type="domain" description="Amidase" evidence="3">
    <location>
        <begin position="160"/>
        <end position="564"/>
    </location>
</feature>
<dbReference type="GO" id="GO:0003824">
    <property type="term" value="F:catalytic activity"/>
    <property type="evidence" value="ECO:0007669"/>
    <property type="project" value="InterPro"/>
</dbReference>
<evidence type="ECO:0000313" key="4">
    <source>
        <dbReference type="EMBL" id="OCL10256.1"/>
    </source>
</evidence>
<gene>
    <name evidence="4" type="ORF">AOQ84DRAFT_315699</name>
</gene>
<evidence type="ECO:0000259" key="3">
    <source>
        <dbReference type="Pfam" id="PF01425"/>
    </source>
</evidence>
<dbReference type="EMBL" id="KV749278">
    <property type="protein sequence ID" value="OCL10256.1"/>
    <property type="molecule type" value="Genomic_DNA"/>
</dbReference>
<name>A0A8E2F517_9PEZI</name>
<keyword evidence="5" id="KW-1185">Reference proteome</keyword>
<dbReference type="InterPro" id="IPR023631">
    <property type="entry name" value="Amidase_dom"/>
</dbReference>